<comment type="caution">
    <text evidence="4">The sequence shown here is derived from an EMBL/GenBank/DDBJ whole genome shotgun (WGS) entry which is preliminary data.</text>
</comment>
<feature type="transmembrane region" description="Helical" evidence="2">
    <location>
        <begin position="109"/>
        <end position="136"/>
    </location>
</feature>
<evidence type="ECO:0000256" key="1">
    <source>
        <dbReference type="SAM" id="MobiDB-lite"/>
    </source>
</evidence>
<dbReference type="InterPro" id="IPR042150">
    <property type="entry name" value="MmRce1-like"/>
</dbReference>
<feature type="transmembrane region" description="Helical" evidence="2">
    <location>
        <begin position="255"/>
        <end position="277"/>
    </location>
</feature>
<feature type="region of interest" description="Disordered" evidence="1">
    <location>
        <begin position="330"/>
        <end position="376"/>
    </location>
</feature>
<evidence type="ECO:0000259" key="3">
    <source>
        <dbReference type="Pfam" id="PF02517"/>
    </source>
</evidence>
<evidence type="ECO:0000256" key="2">
    <source>
        <dbReference type="SAM" id="Phobius"/>
    </source>
</evidence>
<dbReference type="Pfam" id="PF02517">
    <property type="entry name" value="Rce1-like"/>
    <property type="match status" value="1"/>
</dbReference>
<sequence length="376" mass="39983">MSTNPAPVIPTSANPVPQDPPGVDSAEPTRVPWPAVAVYTVLACGLAWLVTIPLWLGDGLADPKFTWLVLLMMYTPTVAALIVTFFIVKPKYKARYLGLTPFKPVVRSIVLILVWPIVFGLLAVSAAFVASLFGWVDFGFNASALEEDAALAGMSAEALALLSIAMTPLIVVQATFAAFGEELGWRGFLVPALKPLGFWPMAIISGVIWGVWHAPIILLGYNFGRTDIFGVLLMIVFCFFVGVILNWSRLWCRNVWVAAVGHGALNATAPIGFLFVMNFDPAGGLTQTVVGAPGWIIMAAIIVVMAGLGLFGKRLPKPLVTVPAKHLSGGHPAPRGAGVSNPTAEPAVGTPEWAQGYVPHTRNAPDAPSTDRGGER</sequence>
<gene>
    <name evidence="4" type="ORF">H9830_04585</name>
</gene>
<feature type="domain" description="CAAX prenyl protease 2/Lysostaphin resistance protein A-like" evidence="3">
    <location>
        <begin position="167"/>
        <end position="267"/>
    </location>
</feature>
<proteinExistence type="predicted"/>
<feature type="transmembrane region" description="Helical" evidence="2">
    <location>
        <begin position="36"/>
        <end position="56"/>
    </location>
</feature>
<feature type="region of interest" description="Disordered" evidence="1">
    <location>
        <begin position="1"/>
        <end position="26"/>
    </location>
</feature>
<keyword evidence="4" id="KW-0482">Metalloprotease</keyword>
<dbReference type="InterPro" id="IPR003675">
    <property type="entry name" value="Rce1/LyrA-like_dom"/>
</dbReference>
<dbReference type="EMBL" id="DXDC01000132">
    <property type="protein sequence ID" value="HIY65535.1"/>
    <property type="molecule type" value="Genomic_DNA"/>
</dbReference>
<dbReference type="AlphaFoldDB" id="A0A9D1YV13"/>
<dbReference type="Proteomes" id="UP000824005">
    <property type="component" value="Unassembled WGS sequence"/>
</dbReference>
<keyword evidence="2" id="KW-0472">Membrane</keyword>
<feature type="compositionally biased region" description="Polar residues" evidence="1">
    <location>
        <begin position="1"/>
        <end position="15"/>
    </location>
</feature>
<dbReference type="GO" id="GO:0004175">
    <property type="term" value="F:endopeptidase activity"/>
    <property type="evidence" value="ECO:0007669"/>
    <property type="project" value="UniProtKB-ARBA"/>
</dbReference>
<feature type="transmembrane region" description="Helical" evidence="2">
    <location>
        <begin position="68"/>
        <end position="88"/>
    </location>
</feature>
<feature type="transmembrane region" description="Helical" evidence="2">
    <location>
        <begin position="228"/>
        <end position="248"/>
    </location>
</feature>
<keyword evidence="4" id="KW-0378">Hydrolase</keyword>
<protein>
    <submittedName>
        <fullName evidence="4">CPBP family intramembrane metalloprotease</fullName>
    </submittedName>
</protein>
<name>A0A9D1YV13_9MICO</name>
<dbReference type="GO" id="GO:0080120">
    <property type="term" value="P:CAAX-box protein maturation"/>
    <property type="evidence" value="ECO:0007669"/>
    <property type="project" value="UniProtKB-ARBA"/>
</dbReference>
<reference evidence="4" key="1">
    <citation type="journal article" date="2021" name="PeerJ">
        <title>Extensive microbial diversity within the chicken gut microbiome revealed by metagenomics and culture.</title>
        <authorList>
            <person name="Gilroy R."/>
            <person name="Ravi A."/>
            <person name="Getino M."/>
            <person name="Pursley I."/>
            <person name="Horton D.L."/>
            <person name="Alikhan N.F."/>
            <person name="Baker D."/>
            <person name="Gharbi K."/>
            <person name="Hall N."/>
            <person name="Watson M."/>
            <person name="Adriaenssens E.M."/>
            <person name="Foster-Nyarko E."/>
            <person name="Jarju S."/>
            <person name="Secka A."/>
            <person name="Antonio M."/>
            <person name="Oren A."/>
            <person name="Chaudhuri R.R."/>
            <person name="La Ragione R."/>
            <person name="Hildebrand F."/>
            <person name="Pallen M.J."/>
        </authorList>
    </citation>
    <scope>NUCLEOTIDE SEQUENCE</scope>
    <source>
        <strain evidence="4">ChiGjej1B1-98</strain>
    </source>
</reference>
<keyword evidence="4" id="KW-0645">Protease</keyword>
<feature type="transmembrane region" description="Helical" evidence="2">
    <location>
        <begin position="156"/>
        <end position="179"/>
    </location>
</feature>
<keyword evidence="2" id="KW-1133">Transmembrane helix</keyword>
<evidence type="ECO:0000313" key="4">
    <source>
        <dbReference type="EMBL" id="HIY65535.1"/>
    </source>
</evidence>
<evidence type="ECO:0000313" key="5">
    <source>
        <dbReference type="Proteomes" id="UP000824005"/>
    </source>
</evidence>
<dbReference type="GO" id="GO:0008237">
    <property type="term" value="F:metallopeptidase activity"/>
    <property type="evidence" value="ECO:0007669"/>
    <property type="project" value="UniProtKB-KW"/>
</dbReference>
<organism evidence="4 5">
    <name type="scientific">Candidatus Agrococcus pullicola</name>
    <dbReference type="NCBI Taxonomy" id="2838429"/>
    <lineage>
        <taxon>Bacteria</taxon>
        <taxon>Bacillati</taxon>
        <taxon>Actinomycetota</taxon>
        <taxon>Actinomycetes</taxon>
        <taxon>Micrococcales</taxon>
        <taxon>Microbacteriaceae</taxon>
        <taxon>Agrococcus</taxon>
    </lineage>
</organism>
<feature type="transmembrane region" description="Helical" evidence="2">
    <location>
        <begin position="199"/>
        <end position="222"/>
    </location>
</feature>
<feature type="transmembrane region" description="Helical" evidence="2">
    <location>
        <begin position="289"/>
        <end position="311"/>
    </location>
</feature>
<dbReference type="PANTHER" id="PTHR35797">
    <property type="entry name" value="PROTEASE-RELATED"/>
    <property type="match status" value="1"/>
</dbReference>
<dbReference type="PANTHER" id="PTHR35797:SF1">
    <property type="entry name" value="PROTEASE"/>
    <property type="match status" value="1"/>
</dbReference>
<keyword evidence="2" id="KW-0812">Transmembrane</keyword>
<reference evidence="4" key="2">
    <citation type="submission" date="2021-04" db="EMBL/GenBank/DDBJ databases">
        <authorList>
            <person name="Gilroy R."/>
        </authorList>
    </citation>
    <scope>NUCLEOTIDE SEQUENCE</scope>
    <source>
        <strain evidence="4">ChiGjej1B1-98</strain>
    </source>
</reference>
<accession>A0A9D1YV13</accession>